<dbReference type="Proteomes" id="UP000005090">
    <property type="component" value="Chromosome"/>
</dbReference>
<dbReference type="NCBIfam" id="TIGR03010">
    <property type="entry name" value="sulf_tusC_dsrF"/>
    <property type="match status" value="1"/>
</dbReference>
<dbReference type="InterPro" id="IPR003787">
    <property type="entry name" value="Sulphur_relay_DsrE/F-like"/>
</dbReference>
<dbReference type="InterPro" id="IPR027396">
    <property type="entry name" value="DsrEFH-like"/>
</dbReference>
<reference evidence="2 3" key="1">
    <citation type="journal article" date="2013" name="Genome Announc.">
        <title>Genome Sequence of the Obligate Gammaproteobacterial Methanotroph Methylomicrobium album Strain BG8.</title>
        <authorList>
            <person name="Kits K.D."/>
            <person name="Kalyuzhnaya M.G."/>
            <person name="Klotz M.G."/>
            <person name="Jetten M.S."/>
            <person name="Op den Camp H.J."/>
            <person name="Vuilleumier S."/>
            <person name="Bringel F."/>
            <person name="Dispirito A.A."/>
            <person name="Murrell J.C."/>
            <person name="Bruce D."/>
            <person name="Cheng J.F."/>
            <person name="Copeland A."/>
            <person name="Goodwin L."/>
            <person name="Hauser L."/>
            <person name="Lajus A."/>
            <person name="Land M.L."/>
            <person name="Lapidus A."/>
            <person name="Lucas S."/>
            <person name="Medigue C."/>
            <person name="Pitluck S."/>
            <person name="Woyke T."/>
            <person name="Zeytun A."/>
            <person name="Stein L.Y."/>
        </authorList>
    </citation>
    <scope>NUCLEOTIDE SEQUENCE [LARGE SCALE GENOMIC DNA]</scope>
    <source>
        <strain evidence="2 3">BG8</strain>
    </source>
</reference>
<dbReference type="PANTHER" id="PTHR38780:SF1">
    <property type="entry name" value="PROTEIN TUSC"/>
    <property type="match status" value="1"/>
</dbReference>
<dbReference type="eggNOG" id="COG2923">
    <property type="taxonomic scope" value="Bacteria"/>
</dbReference>
<dbReference type="InterPro" id="IPR017462">
    <property type="entry name" value="Sulphur_relay_TusC/DsrF"/>
</dbReference>
<dbReference type="HOGENOM" id="CLU_155943_0_0_6"/>
<sequence>MKQFLFVLRRPPHSGAFVQEMLDIVLTTAAFDQPASVLLLDDAVFHLKHGQQPADFGMKDTASIYRALEIYDVKHVYAELESLEERGLKPADLGLPVQTIYRKDIASLMRRHQVLFPG</sequence>
<protein>
    <submittedName>
        <fullName evidence="2">Sulfur relay protein TusC/DsrF</fullName>
    </submittedName>
</protein>
<evidence type="ECO:0000313" key="2">
    <source>
        <dbReference type="EMBL" id="EIC31356.1"/>
    </source>
</evidence>
<organism evidence="2 3">
    <name type="scientific">Methylomicrobium album BG8</name>
    <dbReference type="NCBI Taxonomy" id="686340"/>
    <lineage>
        <taxon>Bacteria</taxon>
        <taxon>Pseudomonadati</taxon>
        <taxon>Pseudomonadota</taxon>
        <taxon>Gammaproteobacteria</taxon>
        <taxon>Methylococcales</taxon>
        <taxon>Methylococcaceae</taxon>
        <taxon>Methylomicrobium</taxon>
    </lineage>
</organism>
<gene>
    <name evidence="2" type="ORF">Metal_3711</name>
</gene>
<dbReference type="STRING" id="686340.Metal_3711"/>
<comment type="similarity">
    <text evidence="1">Belongs to the DsrF/TusC family.</text>
</comment>
<accession>H8GHN8</accession>
<evidence type="ECO:0000256" key="1">
    <source>
        <dbReference type="ARBA" id="ARBA00005996"/>
    </source>
</evidence>
<dbReference type="SUPFAM" id="SSF75169">
    <property type="entry name" value="DsrEFH-like"/>
    <property type="match status" value="1"/>
</dbReference>
<proteinExistence type="inferred from homology"/>
<evidence type="ECO:0000313" key="3">
    <source>
        <dbReference type="Proteomes" id="UP000005090"/>
    </source>
</evidence>
<dbReference type="PANTHER" id="PTHR38780">
    <property type="entry name" value="PROTEIN TUSC"/>
    <property type="match status" value="1"/>
</dbReference>
<dbReference type="EMBL" id="CM001475">
    <property type="protein sequence ID" value="EIC31356.1"/>
    <property type="molecule type" value="Genomic_DNA"/>
</dbReference>
<keyword evidence="3" id="KW-1185">Reference proteome</keyword>
<name>H8GHN8_METAL</name>
<dbReference type="NCBIfam" id="NF001238">
    <property type="entry name" value="PRK00211.1"/>
    <property type="match status" value="1"/>
</dbReference>
<dbReference type="Gene3D" id="3.40.1260.10">
    <property type="entry name" value="DsrEFH-like"/>
    <property type="match status" value="1"/>
</dbReference>
<dbReference type="RefSeq" id="WP_005374659.1">
    <property type="nucleotide sequence ID" value="NZ_CM001475.1"/>
</dbReference>
<dbReference type="AlphaFoldDB" id="H8GHN8"/>
<dbReference type="Pfam" id="PF02635">
    <property type="entry name" value="DsrE"/>
    <property type="match status" value="1"/>
</dbReference>